<dbReference type="STRING" id="298654.FraEuI1c_3980"/>
<proteinExistence type="predicted"/>
<feature type="active site" description="Proton acceptor" evidence="4">
    <location>
        <position position="176"/>
    </location>
</feature>
<reference evidence="7 8" key="1">
    <citation type="submission" date="2010-10" db="EMBL/GenBank/DDBJ databases">
        <title>Complete sequence of Frankia sp. EuI1c.</title>
        <authorList>
            <consortium name="US DOE Joint Genome Institute"/>
            <person name="Lucas S."/>
            <person name="Copeland A."/>
            <person name="Lapidus A."/>
            <person name="Cheng J.-F."/>
            <person name="Bruce D."/>
            <person name="Goodwin L."/>
            <person name="Pitluck S."/>
            <person name="Chertkov O."/>
            <person name="Detter J.C."/>
            <person name="Han C."/>
            <person name="Tapia R."/>
            <person name="Land M."/>
            <person name="Hauser L."/>
            <person name="Jeffries C."/>
            <person name="Kyrpides N."/>
            <person name="Ivanova N."/>
            <person name="Mikhailova N."/>
            <person name="Beauchemin N."/>
            <person name="Sen A."/>
            <person name="Sur S.A."/>
            <person name="Gtari M."/>
            <person name="Wall L."/>
            <person name="Tisa L."/>
            <person name="Woyke T."/>
        </authorList>
    </citation>
    <scope>NUCLEOTIDE SEQUENCE [LARGE SCALE GENOMIC DNA]</scope>
    <source>
        <strain evidence="8">DSM 45817 / CECT 9037 / EuI1c</strain>
    </source>
</reference>
<dbReference type="KEGG" id="fri:FraEuI1c_3980"/>
<keyword evidence="1 4" id="KW-0378">Hydrolase</keyword>
<keyword evidence="3 4" id="KW-0443">Lipid metabolism</keyword>
<evidence type="ECO:0000313" key="8">
    <source>
        <dbReference type="Proteomes" id="UP000002484"/>
    </source>
</evidence>
<dbReference type="HOGENOM" id="CLU_047251_4_0_11"/>
<accession>E3J6R2</accession>
<dbReference type="RefSeq" id="WP_013425104.1">
    <property type="nucleotide sequence ID" value="NC_014666.1"/>
</dbReference>
<organism evidence="7 8">
    <name type="scientific">Pseudofrankia inefficax (strain DSM 45817 / CECT 9037 / DDB 130130 / EuI1c)</name>
    <name type="common">Frankia inefficax</name>
    <dbReference type="NCBI Taxonomy" id="298654"/>
    <lineage>
        <taxon>Bacteria</taxon>
        <taxon>Bacillati</taxon>
        <taxon>Actinomycetota</taxon>
        <taxon>Actinomycetes</taxon>
        <taxon>Frankiales</taxon>
        <taxon>Frankiaceae</taxon>
        <taxon>Pseudofrankia</taxon>
    </lineage>
</organism>
<keyword evidence="2 4" id="KW-0442">Lipid degradation</keyword>
<dbReference type="GO" id="GO:0016787">
    <property type="term" value="F:hydrolase activity"/>
    <property type="evidence" value="ECO:0007669"/>
    <property type="project" value="UniProtKB-UniRule"/>
</dbReference>
<dbReference type="SUPFAM" id="SSF52151">
    <property type="entry name" value="FabD/lysophospholipase-like"/>
    <property type="match status" value="1"/>
</dbReference>
<dbReference type="GO" id="GO:0016042">
    <property type="term" value="P:lipid catabolic process"/>
    <property type="evidence" value="ECO:0007669"/>
    <property type="project" value="UniProtKB-UniRule"/>
</dbReference>
<feature type="short sequence motif" description="DGA/G" evidence="4">
    <location>
        <begin position="176"/>
        <end position="178"/>
    </location>
</feature>
<feature type="domain" description="PNPLA" evidence="6">
    <location>
        <begin position="15"/>
        <end position="189"/>
    </location>
</feature>
<protein>
    <submittedName>
        <fullName evidence="7">Patatin</fullName>
    </submittedName>
</protein>
<evidence type="ECO:0000259" key="6">
    <source>
        <dbReference type="PROSITE" id="PS51635"/>
    </source>
</evidence>
<evidence type="ECO:0000256" key="4">
    <source>
        <dbReference type="PROSITE-ProRule" id="PRU01161"/>
    </source>
</evidence>
<dbReference type="eggNOG" id="COG1752">
    <property type="taxonomic scope" value="Bacteria"/>
</dbReference>
<feature type="region of interest" description="Disordered" evidence="5">
    <location>
        <begin position="287"/>
        <end position="334"/>
    </location>
</feature>
<feature type="compositionally biased region" description="Basic and acidic residues" evidence="5">
    <location>
        <begin position="296"/>
        <end position="317"/>
    </location>
</feature>
<dbReference type="InterPro" id="IPR016035">
    <property type="entry name" value="Acyl_Trfase/lysoPLipase"/>
</dbReference>
<dbReference type="InterPro" id="IPR002641">
    <property type="entry name" value="PNPLA_dom"/>
</dbReference>
<evidence type="ECO:0000256" key="1">
    <source>
        <dbReference type="ARBA" id="ARBA00022801"/>
    </source>
</evidence>
<evidence type="ECO:0000313" key="7">
    <source>
        <dbReference type="EMBL" id="ADP81986.1"/>
    </source>
</evidence>
<dbReference type="PANTHER" id="PTHR14226:SF57">
    <property type="entry name" value="BLR7027 PROTEIN"/>
    <property type="match status" value="1"/>
</dbReference>
<dbReference type="InterPro" id="IPR050301">
    <property type="entry name" value="NTE"/>
</dbReference>
<dbReference type="CDD" id="cd07209">
    <property type="entry name" value="Pat_hypo_Ecoli_Z1214_like"/>
    <property type="match status" value="1"/>
</dbReference>
<dbReference type="EMBL" id="CP002299">
    <property type="protein sequence ID" value="ADP81986.1"/>
    <property type="molecule type" value="Genomic_DNA"/>
</dbReference>
<feature type="compositionally biased region" description="Gly residues" evidence="5">
    <location>
        <begin position="325"/>
        <end position="334"/>
    </location>
</feature>
<dbReference type="OrthoDB" id="4080114at2"/>
<sequence length="334" mass="34329">MTIVSPATPTGPVAFVIGGGGVLGAAEVGMLGALLEAGHRPDLIVGTSVGAINGAAVAADPTPAAIGRLTELWSDLGSSDVFAGGPAKRLATVVQHGYLHSNAPLRRLLQDHLAATFEELPVRFQCVAASIERAAARWFGARTGDEPVPLVDAVLASCAVPALLPAVKIGDEHFVDGGLVESTPVGRAVALGARTVYVLHVGRIERPLRPGRWPWEAGLVAFEIARRRGFTDAMAALPAGVTVHVLPVGDGNAAPLLGLRYRSASGVRRRIERAHQATAAYLEQVAAGDPITSADPTDRTERSGLDGPARETARPADADATTGSTGSGRSGGAR</sequence>
<dbReference type="PANTHER" id="PTHR14226">
    <property type="entry name" value="NEUROPATHY TARGET ESTERASE/SWISS CHEESE D.MELANOGASTER"/>
    <property type="match status" value="1"/>
</dbReference>
<name>E3J6R2_PSEI1</name>
<keyword evidence="8" id="KW-1185">Reference proteome</keyword>
<dbReference type="AlphaFoldDB" id="E3J6R2"/>
<dbReference type="Proteomes" id="UP000002484">
    <property type="component" value="Chromosome"/>
</dbReference>
<feature type="active site" description="Nucleophile" evidence="4">
    <location>
        <position position="48"/>
    </location>
</feature>
<dbReference type="InParanoid" id="E3J6R2"/>
<gene>
    <name evidence="7" type="ordered locus">FraEuI1c_3980</name>
</gene>
<dbReference type="PROSITE" id="PS51635">
    <property type="entry name" value="PNPLA"/>
    <property type="match status" value="1"/>
</dbReference>
<dbReference type="Pfam" id="PF01734">
    <property type="entry name" value="Patatin"/>
    <property type="match status" value="1"/>
</dbReference>
<dbReference type="Gene3D" id="3.40.1090.10">
    <property type="entry name" value="Cytosolic phospholipase A2 catalytic domain"/>
    <property type="match status" value="2"/>
</dbReference>
<feature type="short sequence motif" description="GXSXG" evidence="4">
    <location>
        <begin position="46"/>
        <end position="50"/>
    </location>
</feature>
<feature type="short sequence motif" description="GXGXXG" evidence="4">
    <location>
        <begin position="19"/>
        <end position="24"/>
    </location>
</feature>
<evidence type="ECO:0000256" key="5">
    <source>
        <dbReference type="SAM" id="MobiDB-lite"/>
    </source>
</evidence>
<evidence type="ECO:0000256" key="2">
    <source>
        <dbReference type="ARBA" id="ARBA00022963"/>
    </source>
</evidence>
<evidence type="ECO:0000256" key="3">
    <source>
        <dbReference type="ARBA" id="ARBA00023098"/>
    </source>
</evidence>